<keyword evidence="4 7" id="KW-0812">Transmembrane</keyword>
<reference evidence="9 10" key="1">
    <citation type="submission" date="2018-06" db="EMBL/GenBank/DDBJ databases">
        <title>Genomic Encyclopedia of Archaeal and Bacterial Type Strains, Phase II (KMG-II): from individual species to whole genera.</title>
        <authorList>
            <person name="Goeker M."/>
        </authorList>
    </citation>
    <scope>NUCLEOTIDE SEQUENCE [LARGE SCALE GENOMIC DNA]</scope>
    <source>
        <strain evidence="9 10">DSM 27372</strain>
    </source>
</reference>
<comment type="caution">
    <text evidence="9">The sequence shown here is derived from an EMBL/GenBank/DDBJ whole genome shotgun (WGS) entry which is preliminary data.</text>
</comment>
<evidence type="ECO:0000256" key="8">
    <source>
        <dbReference type="SAM" id="Phobius"/>
    </source>
</evidence>
<dbReference type="EMBL" id="QKLU01000002">
    <property type="protein sequence ID" value="PYF75577.1"/>
    <property type="molecule type" value="Genomic_DNA"/>
</dbReference>
<evidence type="ECO:0000256" key="4">
    <source>
        <dbReference type="ARBA" id="ARBA00022692"/>
    </source>
</evidence>
<proteinExistence type="inferred from homology"/>
<comment type="subcellular location">
    <subcellularLocation>
        <location evidence="1">Cell membrane</location>
        <topology evidence="1">Single-pass membrane protein</topology>
    </subcellularLocation>
    <subcellularLocation>
        <location evidence="7">Cell membrane</location>
        <topology evidence="7">Single-pass type II membrane protein</topology>
    </subcellularLocation>
</comment>
<dbReference type="PANTHER" id="PTHR30558">
    <property type="entry name" value="EXBD MEMBRANE COMPONENT OF PMF-DRIVEN MACROMOLECULE IMPORT SYSTEM"/>
    <property type="match status" value="1"/>
</dbReference>
<dbReference type="InterPro" id="IPR003400">
    <property type="entry name" value="ExbD"/>
</dbReference>
<dbReference type="PANTHER" id="PTHR30558:SF3">
    <property type="entry name" value="BIOPOLYMER TRANSPORT PROTEIN EXBD-RELATED"/>
    <property type="match status" value="1"/>
</dbReference>
<dbReference type="AlphaFoldDB" id="A0A318UJT4"/>
<comment type="similarity">
    <text evidence="2 7">Belongs to the ExbD/TolR family.</text>
</comment>
<evidence type="ECO:0000256" key="1">
    <source>
        <dbReference type="ARBA" id="ARBA00004162"/>
    </source>
</evidence>
<dbReference type="GO" id="GO:0022857">
    <property type="term" value="F:transmembrane transporter activity"/>
    <property type="evidence" value="ECO:0007669"/>
    <property type="project" value="InterPro"/>
</dbReference>
<evidence type="ECO:0000313" key="10">
    <source>
        <dbReference type="Proteomes" id="UP000248198"/>
    </source>
</evidence>
<keyword evidence="3" id="KW-1003">Cell membrane</keyword>
<dbReference type="GO" id="GO:0015031">
    <property type="term" value="P:protein transport"/>
    <property type="evidence" value="ECO:0007669"/>
    <property type="project" value="UniProtKB-KW"/>
</dbReference>
<sequence length="174" mass="19586">MATLNLPQNGKARYGRTRQAAPSVDLTAMVDLAFLLITFFMLTTSLSKFNQMEVAKPVESPVPAAYPASRTMTLLLGKNDQIFWYMGEASKAVLRTADFKTIRKLLMQQQKAVFALHHQDPGKFMIVILKPAAGSKYENLVNVLDEMNISGIRSYAIEDTQFFKEEITYLQKQG</sequence>
<evidence type="ECO:0000256" key="7">
    <source>
        <dbReference type="RuleBase" id="RU003879"/>
    </source>
</evidence>
<evidence type="ECO:0000256" key="5">
    <source>
        <dbReference type="ARBA" id="ARBA00022989"/>
    </source>
</evidence>
<dbReference type="Proteomes" id="UP000248198">
    <property type="component" value="Unassembled WGS sequence"/>
</dbReference>
<keyword evidence="7" id="KW-0653">Protein transport</keyword>
<keyword evidence="6 8" id="KW-0472">Membrane</keyword>
<evidence type="ECO:0000256" key="6">
    <source>
        <dbReference type="ARBA" id="ARBA00023136"/>
    </source>
</evidence>
<name>A0A318UJT4_9SPHI</name>
<gene>
    <name evidence="9" type="ORF">B0O44_102127</name>
</gene>
<keyword evidence="7" id="KW-0813">Transport</keyword>
<protein>
    <submittedName>
        <fullName evidence="9">Biopolymer transport protein ExbD</fullName>
    </submittedName>
</protein>
<organism evidence="9 10">
    <name type="scientific">Pedobacter nutrimenti</name>
    <dbReference type="NCBI Taxonomy" id="1241337"/>
    <lineage>
        <taxon>Bacteria</taxon>
        <taxon>Pseudomonadati</taxon>
        <taxon>Bacteroidota</taxon>
        <taxon>Sphingobacteriia</taxon>
        <taxon>Sphingobacteriales</taxon>
        <taxon>Sphingobacteriaceae</taxon>
        <taxon>Pedobacter</taxon>
    </lineage>
</organism>
<evidence type="ECO:0000256" key="2">
    <source>
        <dbReference type="ARBA" id="ARBA00005811"/>
    </source>
</evidence>
<dbReference type="Pfam" id="PF02472">
    <property type="entry name" value="ExbD"/>
    <property type="match status" value="1"/>
</dbReference>
<accession>A0A318UJT4</accession>
<keyword evidence="5 8" id="KW-1133">Transmembrane helix</keyword>
<dbReference type="GO" id="GO:0005886">
    <property type="term" value="C:plasma membrane"/>
    <property type="evidence" value="ECO:0007669"/>
    <property type="project" value="UniProtKB-SubCell"/>
</dbReference>
<evidence type="ECO:0000313" key="9">
    <source>
        <dbReference type="EMBL" id="PYF75577.1"/>
    </source>
</evidence>
<evidence type="ECO:0000256" key="3">
    <source>
        <dbReference type="ARBA" id="ARBA00022475"/>
    </source>
</evidence>
<dbReference type="OrthoDB" id="952702at2"/>
<feature type="transmembrane region" description="Helical" evidence="8">
    <location>
        <begin position="20"/>
        <end position="42"/>
    </location>
</feature>
<keyword evidence="10" id="KW-1185">Reference proteome</keyword>
<dbReference type="RefSeq" id="WP_110827875.1">
    <property type="nucleotide sequence ID" value="NZ_QKLU01000002.1"/>
</dbReference>